<dbReference type="Gene3D" id="3.30.420.10">
    <property type="entry name" value="Ribonuclease H-like superfamily/Ribonuclease H"/>
    <property type="match status" value="1"/>
</dbReference>
<name>C4FKG6_9AQUI</name>
<organism evidence="2 3">
    <name type="scientific">Sulfurihydrogenibium yellowstonense SS-5</name>
    <dbReference type="NCBI Taxonomy" id="432331"/>
    <lineage>
        <taxon>Bacteria</taxon>
        <taxon>Pseudomonadati</taxon>
        <taxon>Aquificota</taxon>
        <taxon>Aquificia</taxon>
        <taxon>Aquificales</taxon>
        <taxon>Hydrogenothermaceae</taxon>
        <taxon>Sulfurihydrogenibium</taxon>
    </lineage>
</organism>
<dbReference type="InterPro" id="IPR036397">
    <property type="entry name" value="RNaseH_sf"/>
</dbReference>
<evidence type="ECO:0000259" key="1">
    <source>
        <dbReference type="PROSITE" id="PS50994"/>
    </source>
</evidence>
<comment type="caution">
    <text evidence="2">The sequence shown here is derived from an EMBL/GenBank/DDBJ whole genome shotgun (WGS) entry which is preliminary data.</text>
</comment>
<proteinExistence type="predicted"/>
<dbReference type="GO" id="GO:0003676">
    <property type="term" value="F:nucleic acid binding"/>
    <property type="evidence" value="ECO:0007669"/>
    <property type="project" value="InterPro"/>
</dbReference>
<reference evidence="2 3" key="1">
    <citation type="submission" date="2009-04" db="EMBL/GenBank/DDBJ databases">
        <authorList>
            <person name="Reysenbach A.-L."/>
            <person name="Heidelberg J.F."/>
            <person name="Nelson W.C."/>
        </authorList>
    </citation>
    <scope>NUCLEOTIDE SEQUENCE [LARGE SCALE GENOMIC DNA]</scope>
    <source>
        <strain evidence="2 3">SS-5</strain>
    </source>
</reference>
<keyword evidence="3" id="KW-1185">Reference proteome</keyword>
<protein>
    <submittedName>
        <fullName evidence="2">Integrase, catalytic region</fullName>
    </submittedName>
</protein>
<gene>
    <name evidence="2" type="ORF">SULYE_1066</name>
</gene>
<dbReference type="Proteomes" id="UP000005540">
    <property type="component" value="Unassembled WGS sequence"/>
</dbReference>
<dbReference type="Pfam" id="PF00665">
    <property type="entry name" value="rve"/>
    <property type="match status" value="1"/>
</dbReference>
<dbReference type="InterPro" id="IPR012337">
    <property type="entry name" value="RNaseH-like_sf"/>
</dbReference>
<sequence>MDLLIGKTLIDNSEGVQAKTQTNPSLSLNRQLELLSISKTAYYYTKKEPFSSEEDKILLDAIDKIYTEHPYYGARRMQKALESIGIKVGKRKLSRTYKFMGIRALYPPPKTTILNKENKKYPYLLEQITTTQRPNQIWSGDITYIKLEKGYAYLATIIDWHSKKVLSWKLGNTMDSYLTTSILEEAIERYGKPEIFNSDQGSQYTSKEHIEILEKNGIKISMNANGRSIDNTVIERFWRALKYENVYPKGYNTIKEAREGINQYIEIYNSQRIHSSIGYKTPDMVYYNLSDEMLGSKIKDLLKAA</sequence>
<dbReference type="InterPro" id="IPR025948">
    <property type="entry name" value="HTH-like_dom"/>
</dbReference>
<accession>C4FKG6</accession>
<dbReference type="GO" id="GO:0015074">
    <property type="term" value="P:DNA integration"/>
    <property type="evidence" value="ECO:0007669"/>
    <property type="project" value="InterPro"/>
</dbReference>
<dbReference type="PROSITE" id="PS50994">
    <property type="entry name" value="INTEGRASE"/>
    <property type="match status" value="1"/>
</dbReference>
<dbReference type="InterPro" id="IPR048020">
    <property type="entry name" value="Transpos_IS3"/>
</dbReference>
<dbReference type="SUPFAM" id="SSF53098">
    <property type="entry name" value="Ribonuclease H-like"/>
    <property type="match status" value="1"/>
</dbReference>
<dbReference type="InterPro" id="IPR050900">
    <property type="entry name" value="Transposase_IS3/IS150/IS904"/>
</dbReference>
<evidence type="ECO:0000313" key="2">
    <source>
        <dbReference type="EMBL" id="EEP60427.1"/>
    </source>
</evidence>
<feature type="domain" description="Integrase catalytic" evidence="1">
    <location>
        <begin position="130"/>
        <end position="290"/>
    </location>
</feature>
<dbReference type="EMBL" id="ABZS01000097">
    <property type="protein sequence ID" value="EEP60427.1"/>
    <property type="molecule type" value="Genomic_DNA"/>
</dbReference>
<evidence type="ECO:0000313" key="3">
    <source>
        <dbReference type="Proteomes" id="UP000005540"/>
    </source>
</evidence>
<dbReference type="Pfam" id="PF13333">
    <property type="entry name" value="rve_2"/>
    <property type="match status" value="1"/>
</dbReference>
<dbReference type="AlphaFoldDB" id="C4FKG6"/>
<dbReference type="InterPro" id="IPR001584">
    <property type="entry name" value="Integrase_cat-core"/>
</dbReference>
<dbReference type="PANTHER" id="PTHR46889">
    <property type="entry name" value="TRANSPOSASE INSF FOR INSERTION SEQUENCE IS3B-RELATED"/>
    <property type="match status" value="1"/>
</dbReference>
<dbReference type="NCBIfam" id="NF033516">
    <property type="entry name" value="transpos_IS3"/>
    <property type="match status" value="1"/>
</dbReference>
<dbReference type="Pfam" id="PF13276">
    <property type="entry name" value="HTH_21"/>
    <property type="match status" value="1"/>
</dbReference>